<dbReference type="PANTHER" id="PTHR32243:SF24">
    <property type="entry name" value="DIACETYLCHITOBIOSE UPTAKE SYSTEM PERMEASE PROTEIN NGCG"/>
    <property type="match status" value="1"/>
</dbReference>
<dbReference type="Pfam" id="PF00528">
    <property type="entry name" value="BPD_transp_1"/>
    <property type="match status" value="1"/>
</dbReference>
<protein>
    <submittedName>
        <fullName evidence="9">Carbohydrate ABC transporter permease</fullName>
    </submittedName>
</protein>
<reference evidence="9" key="2">
    <citation type="submission" date="2021-04" db="EMBL/GenBank/DDBJ databases">
        <authorList>
            <person name="Gilroy R."/>
        </authorList>
    </citation>
    <scope>NUCLEOTIDE SEQUENCE</scope>
    <source>
        <strain evidence="9">2239</strain>
    </source>
</reference>
<keyword evidence="6 7" id="KW-0472">Membrane</keyword>
<dbReference type="GO" id="GO:0005886">
    <property type="term" value="C:plasma membrane"/>
    <property type="evidence" value="ECO:0007669"/>
    <property type="project" value="UniProtKB-SubCell"/>
</dbReference>
<evidence type="ECO:0000313" key="9">
    <source>
        <dbReference type="EMBL" id="HIX04883.1"/>
    </source>
</evidence>
<feature type="transmembrane region" description="Helical" evidence="7">
    <location>
        <begin position="242"/>
        <end position="263"/>
    </location>
</feature>
<dbReference type="CDD" id="cd06261">
    <property type="entry name" value="TM_PBP2"/>
    <property type="match status" value="1"/>
</dbReference>
<evidence type="ECO:0000256" key="5">
    <source>
        <dbReference type="ARBA" id="ARBA00022989"/>
    </source>
</evidence>
<proteinExistence type="inferred from homology"/>
<evidence type="ECO:0000256" key="2">
    <source>
        <dbReference type="ARBA" id="ARBA00022448"/>
    </source>
</evidence>
<keyword evidence="5 7" id="KW-1133">Transmembrane helix</keyword>
<evidence type="ECO:0000313" key="10">
    <source>
        <dbReference type="Proteomes" id="UP000824193"/>
    </source>
</evidence>
<dbReference type="AlphaFoldDB" id="A0A9D2ACN1"/>
<feature type="transmembrane region" description="Helical" evidence="7">
    <location>
        <begin position="12"/>
        <end position="31"/>
    </location>
</feature>
<name>A0A9D2ACN1_9FIRM</name>
<evidence type="ECO:0000256" key="1">
    <source>
        <dbReference type="ARBA" id="ARBA00004651"/>
    </source>
</evidence>
<dbReference type="PROSITE" id="PS50928">
    <property type="entry name" value="ABC_TM1"/>
    <property type="match status" value="1"/>
</dbReference>
<sequence>MKRQGLVLRALSYLYVLLGCILIGGPMYLTVANAMKDTQQFTSNFFAPPQSLYLDNFINVISKANYFRYVFNSTFVMVAGVALILLLVPITAFPVARHMRTKRYYRFVYYFILLGIFVPFQVKMLPIVKLMASLKLMNPVGLVLLYGCGALCQDIFLMVGYIQTLPRDLEEAAAIDGCTRLGVIFRIVYPLLSPMLATILIKDALWIWNDFQMPLLILNVSTDYWTLPLFQYNFKSTYSVDFTMAFAAFTLSILPMMIIFLLAQKKIMGGLTTGAVKS</sequence>
<dbReference type="EMBL" id="DXFW01000004">
    <property type="protein sequence ID" value="HIX04883.1"/>
    <property type="molecule type" value="Genomic_DNA"/>
</dbReference>
<dbReference type="Proteomes" id="UP000824193">
    <property type="component" value="Unassembled WGS sequence"/>
</dbReference>
<dbReference type="GO" id="GO:0055085">
    <property type="term" value="P:transmembrane transport"/>
    <property type="evidence" value="ECO:0007669"/>
    <property type="project" value="InterPro"/>
</dbReference>
<feature type="transmembrane region" description="Helical" evidence="7">
    <location>
        <begin position="140"/>
        <end position="162"/>
    </location>
</feature>
<evidence type="ECO:0000256" key="6">
    <source>
        <dbReference type="ARBA" id="ARBA00023136"/>
    </source>
</evidence>
<keyword evidence="4 7" id="KW-0812">Transmembrane</keyword>
<keyword evidence="3" id="KW-1003">Cell membrane</keyword>
<comment type="subcellular location">
    <subcellularLocation>
        <location evidence="1 7">Cell membrane</location>
        <topology evidence="1 7">Multi-pass membrane protein</topology>
    </subcellularLocation>
</comment>
<reference evidence="9" key="1">
    <citation type="journal article" date="2021" name="PeerJ">
        <title>Extensive microbial diversity within the chicken gut microbiome revealed by metagenomics and culture.</title>
        <authorList>
            <person name="Gilroy R."/>
            <person name="Ravi A."/>
            <person name="Getino M."/>
            <person name="Pursley I."/>
            <person name="Horton D.L."/>
            <person name="Alikhan N.F."/>
            <person name="Baker D."/>
            <person name="Gharbi K."/>
            <person name="Hall N."/>
            <person name="Watson M."/>
            <person name="Adriaenssens E.M."/>
            <person name="Foster-Nyarko E."/>
            <person name="Jarju S."/>
            <person name="Secka A."/>
            <person name="Antonio M."/>
            <person name="Oren A."/>
            <person name="Chaudhuri R.R."/>
            <person name="La Ragione R."/>
            <person name="Hildebrand F."/>
            <person name="Pallen M.J."/>
        </authorList>
    </citation>
    <scope>NUCLEOTIDE SEQUENCE</scope>
    <source>
        <strain evidence="9">2239</strain>
    </source>
</reference>
<feature type="transmembrane region" description="Helical" evidence="7">
    <location>
        <begin position="183"/>
        <end position="208"/>
    </location>
</feature>
<evidence type="ECO:0000256" key="3">
    <source>
        <dbReference type="ARBA" id="ARBA00022475"/>
    </source>
</evidence>
<evidence type="ECO:0000259" key="8">
    <source>
        <dbReference type="PROSITE" id="PS50928"/>
    </source>
</evidence>
<dbReference type="SUPFAM" id="SSF161098">
    <property type="entry name" value="MetI-like"/>
    <property type="match status" value="1"/>
</dbReference>
<feature type="transmembrane region" description="Helical" evidence="7">
    <location>
        <begin position="107"/>
        <end position="128"/>
    </location>
</feature>
<dbReference type="InterPro" id="IPR035906">
    <property type="entry name" value="MetI-like_sf"/>
</dbReference>
<feature type="transmembrane region" description="Helical" evidence="7">
    <location>
        <begin position="75"/>
        <end position="95"/>
    </location>
</feature>
<comment type="similarity">
    <text evidence="7">Belongs to the binding-protein-dependent transport system permease family.</text>
</comment>
<dbReference type="InterPro" id="IPR000515">
    <property type="entry name" value="MetI-like"/>
</dbReference>
<keyword evidence="2 7" id="KW-0813">Transport</keyword>
<evidence type="ECO:0000256" key="7">
    <source>
        <dbReference type="RuleBase" id="RU363032"/>
    </source>
</evidence>
<accession>A0A9D2ACN1</accession>
<gene>
    <name evidence="9" type="ORF">H9865_02045</name>
</gene>
<dbReference type="PANTHER" id="PTHR32243">
    <property type="entry name" value="MALTOSE TRANSPORT SYSTEM PERMEASE-RELATED"/>
    <property type="match status" value="1"/>
</dbReference>
<dbReference type="Gene3D" id="1.10.3720.10">
    <property type="entry name" value="MetI-like"/>
    <property type="match status" value="1"/>
</dbReference>
<feature type="domain" description="ABC transmembrane type-1" evidence="8">
    <location>
        <begin position="70"/>
        <end position="263"/>
    </location>
</feature>
<evidence type="ECO:0000256" key="4">
    <source>
        <dbReference type="ARBA" id="ARBA00022692"/>
    </source>
</evidence>
<organism evidence="9 10">
    <name type="scientific">Candidatus Allofournierella pullicola</name>
    <dbReference type="NCBI Taxonomy" id="2838596"/>
    <lineage>
        <taxon>Bacteria</taxon>
        <taxon>Bacillati</taxon>
        <taxon>Bacillota</taxon>
        <taxon>Clostridia</taxon>
        <taxon>Eubacteriales</taxon>
        <taxon>Oscillospiraceae</taxon>
        <taxon>Allofournierella</taxon>
    </lineage>
</organism>
<dbReference type="PROSITE" id="PS51257">
    <property type="entry name" value="PROKAR_LIPOPROTEIN"/>
    <property type="match status" value="1"/>
</dbReference>
<dbReference type="InterPro" id="IPR050901">
    <property type="entry name" value="BP-dep_ABC_trans_perm"/>
</dbReference>
<comment type="caution">
    <text evidence="9">The sequence shown here is derived from an EMBL/GenBank/DDBJ whole genome shotgun (WGS) entry which is preliminary data.</text>
</comment>